<accession>A0A0Q0EQB8</accession>
<dbReference type="PANTHER" id="PTHR43179">
    <property type="entry name" value="RHAMNOSYLTRANSFERASE WBBL"/>
    <property type="match status" value="1"/>
</dbReference>
<evidence type="ECO:0000313" key="3">
    <source>
        <dbReference type="Proteomes" id="UP000268096"/>
    </source>
</evidence>
<comment type="caution">
    <text evidence="2">The sequence shown here is derived from an EMBL/GenBank/DDBJ whole genome shotgun (WGS) entry which is preliminary data.</text>
</comment>
<organism evidence="2 3">
    <name type="scientific">Pseudomonas syringae pv. solidagae</name>
    <dbReference type="NCBI Taxonomy" id="264458"/>
    <lineage>
        <taxon>Bacteria</taxon>
        <taxon>Pseudomonadati</taxon>
        <taxon>Pseudomonadota</taxon>
        <taxon>Gammaproteobacteria</taxon>
        <taxon>Pseudomonadales</taxon>
        <taxon>Pseudomonadaceae</taxon>
        <taxon>Pseudomonas</taxon>
        <taxon>Pseudomonas syringae</taxon>
    </lineage>
</organism>
<dbReference type="SUPFAM" id="SSF53448">
    <property type="entry name" value="Nucleotide-diphospho-sugar transferases"/>
    <property type="match status" value="1"/>
</dbReference>
<feature type="region of interest" description="Disordered" evidence="1">
    <location>
        <begin position="841"/>
        <end position="868"/>
    </location>
</feature>
<dbReference type="Pfam" id="PF13641">
    <property type="entry name" value="Glyco_tranf_2_3"/>
    <property type="match status" value="1"/>
</dbReference>
<sequence length="904" mass="98916">MAGTGQTHHTRKPISGIARCRRRPVGQTLARHWRNSCIAHCARLEPGRLHSACRMHRRIEPGAQPGCILARCGPGRRTGSAAVRHARAARPGSRSITDQHTAYFIESDMISEHPLVNSDPTAQPPGNTRFNGAITGLYGDVLQGWALDTLHVDERLVVEVYVDGACVSLVRADQFHPRAGADDPFHGFGVQLRQGWLDNAKHISARVANSDCWLAGDLQLPTTPSAEPAPIASQVWHSGGLRLGGWSWDPDAPQRHVQITVREGSRVLGQATCNVHHQALVYRATSDHGFSFDLPWELADGKPHTLDIENDLGHTLSGSPITLCCWHDGLEGLLKQHERAPTEQNLALLTRIAADQAMRLPKSAGFHHYPEWFERFRPAAPKDDHLQHCRIGLLLSSDGDTQLEAISLASMNSQRTAPHQLVKADAADLLPALKQLLEAGCDAVVPLMAGDHLGMHALEHLSALLDDGCAWGYADCDRDGPQGERSLPWLKPVWDIDLFMGADIFTPGAIFSTAIIDKALALIPATDGQRTLDWHQLSAAIALATETSQAVVAHLPHVLYHRSHLAAASPEQAEPSAQRLQAIAWLSESLASGAIVTQVPKFPALLRTQWPLPATLPRVSLIVPTRDQLGLLRTCIEGLLTATDYPDLEIIVVDNQSSDPHTLVYLQQLSGRGVKVLPYPHPFNYSAINNHAATHASGELIGLVNNDIEIIAADWLKEMVSQLLRPNVGAVGAKLLWPNRMVQHGGVVVGVNGLAAHTGNHLEQRDPGYLGMNQITRRQSAVTAACLLLRKSVFDVLHGLDEQAFPVAFNDVDLCLRIRQQGLNIIWTPFAELIHAESASRGKDLTPEKRARGQREQQGFIERWSQSGQSDPYYHPALSLDYLSGPYGGLAIPPRHRQLRRVGT</sequence>
<proteinExistence type="predicted"/>
<dbReference type="CDD" id="cd04186">
    <property type="entry name" value="GT_2_like_c"/>
    <property type="match status" value="1"/>
</dbReference>
<keyword evidence="2" id="KW-0808">Transferase</keyword>
<dbReference type="GO" id="GO:0016740">
    <property type="term" value="F:transferase activity"/>
    <property type="evidence" value="ECO:0007669"/>
    <property type="project" value="UniProtKB-KW"/>
</dbReference>
<evidence type="ECO:0000313" key="2">
    <source>
        <dbReference type="EMBL" id="RMT50019.1"/>
    </source>
</evidence>
<dbReference type="AlphaFoldDB" id="A0A0Q0EQB8"/>
<dbReference type="EMBL" id="RBTH01000061">
    <property type="protein sequence ID" value="RMT50019.1"/>
    <property type="molecule type" value="Genomic_DNA"/>
</dbReference>
<dbReference type="InterPro" id="IPR029044">
    <property type="entry name" value="Nucleotide-diphossugar_trans"/>
</dbReference>
<gene>
    <name evidence="2" type="ORF">ALP48_05098</name>
</gene>
<protein>
    <submittedName>
        <fullName evidence="2">Glycosyl transferase protein</fullName>
    </submittedName>
</protein>
<dbReference type="Proteomes" id="UP000268096">
    <property type="component" value="Unassembled WGS sequence"/>
</dbReference>
<reference evidence="2 3" key="1">
    <citation type="submission" date="2018-08" db="EMBL/GenBank/DDBJ databases">
        <title>Recombination of ecologically and evolutionarily significant loci maintains genetic cohesion in the Pseudomonas syringae species complex.</title>
        <authorList>
            <person name="Dillon M."/>
            <person name="Thakur S."/>
            <person name="Almeida R.N.D."/>
            <person name="Weir B.S."/>
            <person name="Guttman D.S."/>
        </authorList>
    </citation>
    <scope>NUCLEOTIDE SEQUENCE [LARGE SCALE GENOMIC DNA]</scope>
    <source>
        <strain evidence="2 3">ICMP 16926</strain>
    </source>
</reference>
<evidence type="ECO:0000256" key="1">
    <source>
        <dbReference type="SAM" id="MobiDB-lite"/>
    </source>
</evidence>
<name>A0A0Q0EQB8_PSESX</name>
<dbReference type="PANTHER" id="PTHR43179:SF7">
    <property type="entry name" value="RHAMNOSYLTRANSFERASE WBBL"/>
    <property type="match status" value="1"/>
</dbReference>
<feature type="compositionally biased region" description="Basic and acidic residues" evidence="1">
    <location>
        <begin position="841"/>
        <end position="855"/>
    </location>
</feature>
<dbReference type="Gene3D" id="3.90.550.10">
    <property type="entry name" value="Spore Coat Polysaccharide Biosynthesis Protein SpsA, Chain A"/>
    <property type="match status" value="1"/>
</dbReference>